<keyword evidence="4 6" id="KW-1133">Transmembrane helix</keyword>
<feature type="transmembrane region" description="Helical" evidence="6">
    <location>
        <begin position="233"/>
        <end position="254"/>
    </location>
</feature>
<dbReference type="InterPro" id="IPR004869">
    <property type="entry name" value="MMPL_dom"/>
</dbReference>
<comment type="subcellular location">
    <subcellularLocation>
        <location evidence="1">Cell membrane</location>
        <topology evidence="1">Multi-pass membrane protein</topology>
    </subcellularLocation>
</comment>
<evidence type="ECO:0000256" key="3">
    <source>
        <dbReference type="ARBA" id="ARBA00022692"/>
    </source>
</evidence>
<keyword evidence="2" id="KW-1003">Cell membrane</keyword>
<reference evidence="8 9" key="1">
    <citation type="submission" date="2022-03" db="EMBL/GenBank/DDBJ databases">
        <title>Novel taxa within the pig intestine.</title>
        <authorList>
            <person name="Wylensek D."/>
            <person name="Bishof K."/>
            <person name="Afrizal A."/>
            <person name="Clavel T."/>
        </authorList>
    </citation>
    <scope>NUCLEOTIDE SEQUENCE [LARGE SCALE GENOMIC DNA]</scope>
    <source>
        <strain evidence="8 9">CLA-KB-P133</strain>
    </source>
</reference>
<keyword evidence="5 6" id="KW-0472">Membrane</keyword>
<evidence type="ECO:0000256" key="5">
    <source>
        <dbReference type="ARBA" id="ARBA00023136"/>
    </source>
</evidence>
<evidence type="ECO:0000313" key="9">
    <source>
        <dbReference type="Proteomes" id="UP001286174"/>
    </source>
</evidence>
<keyword evidence="3 6" id="KW-0812">Transmembrane</keyword>
<feature type="domain" description="SSD" evidence="7">
    <location>
        <begin position="547"/>
        <end position="676"/>
    </location>
</feature>
<sequence>MLKKFSRGVVKHRILVLIIAVILLIPSTIGYLHTKVNYDMLTYLPKDIDTMKGQDILEDEFGTGAFSMFICEGMSDKDVSKMKAQIEKVDHVKNVLWYDSVADLSIPKEMLPDEIYKVFNNGDKDATMMVIVFDQTTSEDGTMEACTQIRQIANKQCFLSGMTAVLIDTKNLADKEAPVYVGIAVLLSVIVLMLAMDSYIVPFLFLASIGCAIIYNLGSNNLILGQISYLTKAIAAVLQLGVTMDYSIFLWHSYSARLKEGKERDQAMEEAIEETFSSIIGSSVTTIAGFIALCFMRFTLGLDLGLVMAKGVLFGVISCVTILPSLVLCFDKLLKKTSHKPVMPDVGKIGGWVTKHSVVFLVIACVLLGPAYYGYTHTKVYYNLDRSLPSSFDSIIANNKLADEFDQQATHVLMINSDVSDKDIQKMANQMEDVDGVKFVIGLNTIKPSDLPKEMIPDNIRNSLEDGNWQLIMIGSKYKVASDEVSDQISELQKIAKTYDSNSMLIGEAPATKDLIEITNQDFATVSSVSIGIIFVIIALVFRSISLPFILVAVIYLGIFINLGIPCYTGTELPFIASIIVSTIQLGSTVDYAILLTTRYRRERGHGVEKHEAIKQALTTSANSILTSAVAFFAATFGVGLYSNIDMVSSLCILMARGALISMMCVIFVLPSMLVLLDKVIDKTSMKQKG</sequence>
<dbReference type="Pfam" id="PF03176">
    <property type="entry name" value="MMPL"/>
    <property type="match status" value="2"/>
</dbReference>
<keyword evidence="9" id="KW-1185">Reference proteome</keyword>
<evidence type="ECO:0000313" key="8">
    <source>
        <dbReference type="EMBL" id="MDX8419363.1"/>
    </source>
</evidence>
<evidence type="ECO:0000256" key="4">
    <source>
        <dbReference type="ARBA" id="ARBA00022989"/>
    </source>
</evidence>
<feature type="transmembrane region" description="Helical" evidence="6">
    <location>
        <begin position="312"/>
        <end position="330"/>
    </location>
</feature>
<evidence type="ECO:0000259" key="7">
    <source>
        <dbReference type="PROSITE" id="PS50156"/>
    </source>
</evidence>
<dbReference type="InterPro" id="IPR000731">
    <property type="entry name" value="SSD"/>
</dbReference>
<dbReference type="AlphaFoldDB" id="A0AB35U137"/>
<feature type="transmembrane region" description="Helical" evidence="6">
    <location>
        <begin position="617"/>
        <end position="642"/>
    </location>
</feature>
<name>A0AB35U137_9FIRM</name>
<dbReference type="RefSeq" id="WP_370595809.1">
    <property type="nucleotide sequence ID" value="NZ_JALBUR010000008.1"/>
</dbReference>
<evidence type="ECO:0000256" key="1">
    <source>
        <dbReference type="ARBA" id="ARBA00004651"/>
    </source>
</evidence>
<evidence type="ECO:0000256" key="6">
    <source>
        <dbReference type="SAM" id="Phobius"/>
    </source>
</evidence>
<dbReference type="Gene3D" id="1.20.1640.10">
    <property type="entry name" value="Multidrug efflux transporter AcrB transmembrane domain"/>
    <property type="match status" value="2"/>
</dbReference>
<dbReference type="InterPro" id="IPR050545">
    <property type="entry name" value="Mycobact_MmpL"/>
</dbReference>
<dbReference type="EMBL" id="JALBUR010000008">
    <property type="protein sequence ID" value="MDX8419363.1"/>
    <property type="molecule type" value="Genomic_DNA"/>
</dbReference>
<feature type="transmembrane region" description="Helical" evidence="6">
    <location>
        <begin position="177"/>
        <end position="196"/>
    </location>
</feature>
<dbReference type="PROSITE" id="PS50156">
    <property type="entry name" value="SSD"/>
    <property type="match status" value="1"/>
</dbReference>
<feature type="transmembrane region" description="Helical" evidence="6">
    <location>
        <begin position="275"/>
        <end position="300"/>
    </location>
</feature>
<feature type="transmembrane region" description="Helical" evidence="6">
    <location>
        <begin position="523"/>
        <end position="542"/>
    </location>
</feature>
<feature type="transmembrane region" description="Helical" evidence="6">
    <location>
        <begin position="575"/>
        <end position="596"/>
    </location>
</feature>
<feature type="transmembrane region" description="Helical" evidence="6">
    <location>
        <begin position="549"/>
        <end position="569"/>
    </location>
</feature>
<gene>
    <name evidence="8" type="ORF">MOZ60_04550</name>
</gene>
<proteinExistence type="predicted"/>
<accession>A0AB35U137</accession>
<organism evidence="8 9">
    <name type="scientific">Grylomicrobium aquisgranensis</name>
    <dbReference type="NCBI Taxonomy" id="2926318"/>
    <lineage>
        <taxon>Bacteria</taxon>
        <taxon>Bacillati</taxon>
        <taxon>Bacillota</taxon>
        <taxon>Erysipelotrichia</taxon>
        <taxon>Erysipelotrichales</taxon>
        <taxon>Erysipelotrichaceae</taxon>
        <taxon>Grylomicrobium</taxon>
    </lineage>
</organism>
<protein>
    <submittedName>
        <fullName evidence="8">MMPL family transporter</fullName>
    </submittedName>
</protein>
<dbReference type="PANTHER" id="PTHR33406:SF13">
    <property type="entry name" value="MEMBRANE PROTEIN YDFJ"/>
    <property type="match status" value="1"/>
</dbReference>
<evidence type="ECO:0000256" key="2">
    <source>
        <dbReference type="ARBA" id="ARBA00022475"/>
    </source>
</evidence>
<dbReference type="GO" id="GO:0005886">
    <property type="term" value="C:plasma membrane"/>
    <property type="evidence" value="ECO:0007669"/>
    <property type="project" value="UniProtKB-SubCell"/>
</dbReference>
<comment type="caution">
    <text evidence="8">The sequence shown here is derived from an EMBL/GenBank/DDBJ whole genome shotgun (WGS) entry which is preliminary data.</text>
</comment>
<feature type="transmembrane region" description="Helical" evidence="6">
    <location>
        <begin position="654"/>
        <end position="677"/>
    </location>
</feature>
<dbReference type="SUPFAM" id="SSF82866">
    <property type="entry name" value="Multidrug efflux transporter AcrB transmembrane domain"/>
    <property type="match status" value="2"/>
</dbReference>
<feature type="transmembrane region" description="Helical" evidence="6">
    <location>
        <begin position="203"/>
        <end position="227"/>
    </location>
</feature>
<dbReference type="PANTHER" id="PTHR33406">
    <property type="entry name" value="MEMBRANE PROTEIN MJ1562-RELATED"/>
    <property type="match status" value="1"/>
</dbReference>
<feature type="transmembrane region" description="Helical" evidence="6">
    <location>
        <begin position="358"/>
        <end position="375"/>
    </location>
</feature>
<dbReference type="Proteomes" id="UP001286174">
    <property type="component" value="Unassembled WGS sequence"/>
</dbReference>